<gene>
    <name evidence="1" type="ORF">THAR02_11361</name>
</gene>
<protein>
    <submittedName>
        <fullName evidence="1">Uncharacterized protein</fullName>
    </submittedName>
</protein>
<evidence type="ECO:0000313" key="2">
    <source>
        <dbReference type="Proteomes" id="UP000034112"/>
    </source>
</evidence>
<name>A0A0F9WTS2_TRIHA</name>
<reference evidence="2" key="1">
    <citation type="journal article" date="2015" name="Genome Announc.">
        <title>Draft whole-genome sequence of the biocontrol agent Trichoderma harzianum T6776.</title>
        <authorList>
            <person name="Baroncelli R."/>
            <person name="Piaggeschi G."/>
            <person name="Fiorini L."/>
            <person name="Bertolini E."/>
            <person name="Zapparata A."/>
            <person name="Pe M.E."/>
            <person name="Sarrocco S."/>
            <person name="Vannacci G."/>
        </authorList>
    </citation>
    <scope>NUCLEOTIDE SEQUENCE [LARGE SCALE GENOMIC DNA]</scope>
    <source>
        <strain evidence="2">T6776</strain>
    </source>
</reference>
<dbReference type="AlphaFoldDB" id="A0A0F9WTS2"/>
<proteinExistence type="predicted"/>
<comment type="caution">
    <text evidence="1">The sequence shown here is derived from an EMBL/GenBank/DDBJ whole genome shotgun (WGS) entry which is preliminary data.</text>
</comment>
<dbReference type="Proteomes" id="UP000034112">
    <property type="component" value="Unassembled WGS sequence"/>
</dbReference>
<accession>A0A0F9WTS2</accession>
<dbReference type="EMBL" id="JOKZ01000861">
    <property type="protein sequence ID" value="KKO96535.1"/>
    <property type="molecule type" value="Genomic_DNA"/>
</dbReference>
<evidence type="ECO:0000313" key="1">
    <source>
        <dbReference type="EMBL" id="KKO96535.1"/>
    </source>
</evidence>
<organism evidence="1 2">
    <name type="scientific">Trichoderma harzianum</name>
    <name type="common">Hypocrea lixii</name>
    <dbReference type="NCBI Taxonomy" id="5544"/>
    <lineage>
        <taxon>Eukaryota</taxon>
        <taxon>Fungi</taxon>
        <taxon>Dikarya</taxon>
        <taxon>Ascomycota</taxon>
        <taxon>Pezizomycotina</taxon>
        <taxon>Sordariomycetes</taxon>
        <taxon>Hypocreomycetidae</taxon>
        <taxon>Hypocreales</taxon>
        <taxon>Hypocreaceae</taxon>
        <taxon>Trichoderma</taxon>
    </lineage>
</organism>
<sequence length="152" mass="17648">MEHPVLPANDQTRYDLGVKHWAPTQMKSIHPSMAIPMGWIPLFFAEGKHGKASQAEIRRAEQQVYLKCLSYVSNHANKNAVWAVTYYGPYFRVWAYVKGSKCLTPFFPNKSQEKGAYLDIQGNEENFEIVTQYMKDNNTPNIEEFDDIWNRL</sequence>